<dbReference type="AlphaFoldDB" id="A0A835KNC1"/>
<name>A0A835KNC1_9POAL</name>
<keyword evidence="3" id="KW-1003">Cell membrane</keyword>
<keyword evidence="4" id="KW-0449">Lipoprotein</keyword>
<evidence type="ECO:0000256" key="6">
    <source>
        <dbReference type="ARBA" id="ARBA00023136"/>
    </source>
</evidence>
<evidence type="ECO:0000256" key="5">
    <source>
        <dbReference type="ARBA" id="ARBA00022729"/>
    </source>
</evidence>
<comment type="subcellular location">
    <subcellularLocation>
        <location evidence="1">Cell membrane</location>
        <topology evidence="1">Lipid-anchor</topology>
        <topology evidence="1">GPI-anchor</topology>
    </subcellularLocation>
</comment>
<evidence type="ECO:0000256" key="1">
    <source>
        <dbReference type="ARBA" id="ARBA00004609"/>
    </source>
</evidence>
<dbReference type="FunFam" id="2.30.180.10:FF:000012">
    <property type="entry name" value="Fasciclin-like arabinogalactan protein 7"/>
    <property type="match status" value="1"/>
</dbReference>
<keyword evidence="4" id="KW-0325">Glycoprotein</keyword>
<evidence type="ECO:0000256" key="7">
    <source>
        <dbReference type="ARBA" id="ARBA00024686"/>
    </source>
</evidence>
<feature type="signal peptide" evidence="8">
    <location>
        <begin position="1"/>
        <end position="23"/>
    </location>
</feature>
<keyword evidence="11" id="KW-1185">Reference proteome</keyword>
<comment type="function">
    <text evidence="7">May be a cell surface adhesion protein.</text>
</comment>
<organism evidence="10 11">
    <name type="scientific">Digitaria exilis</name>
    <dbReference type="NCBI Taxonomy" id="1010633"/>
    <lineage>
        <taxon>Eukaryota</taxon>
        <taxon>Viridiplantae</taxon>
        <taxon>Streptophyta</taxon>
        <taxon>Embryophyta</taxon>
        <taxon>Tracheophyta</taxon>
        <taxon>Spermatophyta</taxon>
        <taxon>Magnoliopsida</taxon>
        <taxon>Liliopsida</taxon>
        <taxon>Poales</taxon>
        <taxon>Poaceae</taxon>
        <taxon>PACMAD clade</taxon>
        <taxon>Panicoideae</taxon>
        <taxon>Panicodae</taxon>
        <taxon>Paniceae</taxon>
        <taxon>Anthephorinae</taxon>
        <taxon>Digitaria</taxon>
    </lineage>
</organism>
<evidence type="ECO:0000259" key="9">
    <source>
        <dbReference type="PROSITE" id="PS50213"/>
    </source>
</evidence>
<dbReference type="SUPFAM" id="SSF82153">
    <property type="entry name" value="FAS1 domain"/>
    <property type="match status" value="1"/>
</dbReference>
<dbReference type="InterPro" id="IPR000782">
    <property type="entry name" value="FAS1_domain"/>
</dbReference>
<evidence type="ECO:0000256" key="4">
    <source>
        <dbReference type="ARBA" id="ARBA00022622"/>
    </source>
</evidence>
<dbReference type="EMBL" id="JACEFO010000744">
    <property type="protein sequence ID" value="KAF8758111.1"/>
    <property type="molecule type" value="Genomic_DNA"/>
</dbReference>
<feature type="domain" description="FAS1" evidence="9">
    <location>
        <begin position="44"/>
        <end position="188"/>
    </location>
</feature>
<dbReference type="GO" id="GO:0009834">
    <property type="term" value="P:plant-type secondary cell wall biogenesis"/>
    <property type="evidence" value="ECO:0007669"/>
    <property type="project" value="TreeGrafter"/>
</dbReference>
<dbReference type="GO" id="GO:0098552">
    <property type="term" value="C:side of membrane"/>
    <property type="evidence" value="ECO:0007669"/>
    <property type="project" value="UniProtKB-KW"/>
</dbReference>
<keyword evidence="4" id="KW-0336">GPI-anchor</keyword>
<dbReference type="GO" id="GO:0005886">
    <property type="term" value="C:plasma membrane"/>
    <property type="evidence" value="ECO:0007669"/>
    <property type="project" value="UniProtKB-SubCell"/>
</dbReference>
<evidence type="ECO:0000256" key="2">
    <source>
        <dbReference type="ARBA" id="ARBA00007843"/>
    </source>
</evidence>
<dbReference type="InterPro" id="IPR045003">
    <property type="entry name" value="FLA_A"/>
</dbReference>
<gene>
    <name evidence="10" type="ORF">HU200_010776</name>
</gene>
<reference evidence="10" key="1">
    <citation type="submission" date="2020-07" db="EMBL/GenBank/DDBJ databases">
        <title>Genome sequence and genetic diversity analysis of an under-domesticated orphan crop, white fonio (Digitaria exilis).</title>
        <authorList>
            <person name="Bennetzen J.L."/>
            <person name="Chen S."/>
            <person name="Ma X."/>
            <person name="Wang X."/>
            <person name="Yssel A.E.J."/>
            <person name="Chaluvadi S.R."/>
            <person name="Johnson M."/>
            <person name="Gangashetty P."/>
            <person name="Hamidou F."/>
            <person name="Sanogo M.D."/>
            <person name="Zwaenepoel A."/>
            <person name="Wallace J."/>
            <person name="Van De Peer Y."/>
            <person name="Van Deynze A."/>
        </authorList>
    </citation>
    <scope>NUCLEOTIDE SEQUENCE</scope>
    <source>
        <tissue evidence="10">Leaves</tissue>
    </source>
</reference>
<feature type="chain" id="PRO_5032477950" description="FAS1 domain-containing protein" evidence="8">
    <location>
        <begin position="24"/>
        <end position="207"/>
    </location>
</feature>
<comment type="caution">
    <text evidence="10">The sequence shown here is derived from an EMBL/GenBank/DDBJ whole genome shotgun (WGS) entry which is preliminary data.</text>
</comment>
<dbReference type="Proteomes" id="UP000636709">
    <property type="component" value="Unassembled WGS sequence"/>
</dbReference>
<evidence type="ECO:0000256" key="8">
    <source>
        <dbReference type="SAM" id="SignalP"/>
    </source>
</evidence>
<accession>A0A835KNC1</accession>
<evidence type="ECO:0000313" key="11">
    <source>
        <dbReference type="Proteomes" id="UP000636709"/>
    </source>
</evidence>
<dbReference type="PROSITE" id="PS50213">
    <property type="entry name" value="FAS1"/>
    <property type="match status" value="1"/>
</dbReference>
<evidence type="ECO:0000256" key="3">
    <source>
        <dbReference type="ARBA" id="ARBA00022475"/>
    </source>
</evidence>
<keyword evidence="5 8" id="KW-0732">Signal</keyword>
<keyword evidence="6" id="KW-0472">Membrane</keyword>
<dbReference type="PANTHER" id="PTHR32077">
    <property type="entry name" value="FASCICLIN-LIKE ARABINOGALACTAN PROTEIN"/>
    <property type="match status" value="1"/>
</dbReference>
<dbReference type="PANTHER" id="PTHR32077:SF3">
    <property type="entry name" value="FASCICLIN-LIKE ARABINOGALACTAN PROTEIN 7"/>
    <property type="match status" value="1"/>
</dbReference>
<dbReference type="OrthoDB" id="286301at2759"/>
<dbReference type="Pfam" id="PF02469">
    <property type="entry name" value="Fasciclin"/>
    <property type="match status" value="1"/>
</dbReference>
<comment type="similarity">
    <text evidence="2">Belongs to the fasciclin-like AGP family.</text>
</comment>
<sequence>MAFRKVIFATAVLAIALSSPSVASKTKNAAVPPSPTHPPSPVYYVDIADLLDVAGPFQTFLNYLQKTNVIEIFQSQANTTKIGITIFVPRDSAFAALKKKNTLAGLITKGHLKSLLLYHAFRKFYSLTELSKLSRRNPVATFAGSKYTLNLTDDNGGIRVKSTWSNAKIVSCVYARAPVAVYEVDKVLLPMQIFSSQAALRTVCGWN</sequence>
<evidence type="ECO:0000313" key="10">
    <source>
        <dbReference type="EMBL" id="KAF8758111.1"/>
    </source>
</evidence>
<proteinExistence type="inferred from homology"/>
<dbReference type="SMART" id="SM00554">
    <property type="entry name" value="FAS1"/>
    <property type="match status" value="1"/>
</dbReference>
<dbReference type="InterPro" id="IPR036378">
    <property type="entry name" value="FAS1_dom_sf"/>
</dbReference>
<protein>
    <recommendedName>
        <fullName evidence="9">FAS1 domain-containing protein</fullName>
    </recommendedName>
</protein>
<dbReference type="Gene3D" id="2.30.180.10">
    <property type="entry name" value="FAS1 domain"/>
    <property type="match status" value="1"/>
</dbReference>